<feature type="domain" description="SH3b" evidence="2">
    <location>
        <begin position="600"/>
        <end position="657"/>
    </location>
</feature>
<proteinExistence type="predicted"/>
<gene>
    <name evidence="3" type="ORF">SAMN05216313_12236</name>
</gene>
<feature type="transmembrane region" description="Helical" evidence="1">
    <location>
        <begin position="374"/>
        <end position="393"/>
    </location>
</feature>
<protein>
    <recommendedName>
        <fullName evidence="2">SH3b domain-containing protein</fullName>
    </recommendedName>
</protein>
<dbReference type="InterPro" id="IPR003646">
    <property type="entry name" value="SH3-like_bac-type"/>
</dbReference>
<dbReference type="AlphaFoldDB" id="A0A1I0ILG1"/>
<dbReference type="Proteomes" id="UP000198508">
    <property type="component" value="Unassembled WGS sequence"/>
</dbReference>
<evidence type="ECO:0000313" key="4">
    <source>
        <dbReference type="Proteomes" id="UP000198508"/>
    </source>
</evidence>
<evidence type="ECO:0000313" key="3">
    <source>
        <dbReference type="EMBL" id="SET97799.1"/>
    </source>
</evidence>
<dbReference type="Gene3D" id="2.30.30.40">
    <property type="entry name" value="SH3 Domains"/>
    <property type="match status" value="1"/>
</dbReference>
<keyword evidence="1" id="KW-0472">Membrane</keyword>
<dbReference type="RefSeq" id="WP_092367313.1">
    <property type="nucleotide sequence ID" value="NZ_DAINWJ010000104.1"/>
</dbReference>
<dbReference type="GeneID" id="93277745"/>
<feature type="transmembrane region" description="Helical" evidence="1">
    <location>
        <begin position="405"/>
        <end position="426"/>
    </location>
</feature>
<name>A0A1I0ILG1_9FIRM</name>
<dbReference type="STRING" id="460384.SAMN05216313_12236"/>
<feature type="transmembrane region" description="Helical" evidence="1">
    <location>
        <begin position="519"/>
        <end position="543"/>
    </location>
</feature>
<dbReference type="Pfam" id="PF08239">
    <property type="entry name" value="SH3_3"/>
    <property type="match status" value="1"/>
</dbReference>
<dbReference type="EMBL" id="FOIM01000022">
    <property type="protein sequence ID" value="SET97799.1"/>
    <property type="molecule type" value="Genomic_DNA"/>
</dbReference>
<keyword evidence="1" id="KW-0812">Transmembrane</keyword>
<reference evidence="4" key="1">
    <citation type="submission" date="2016-10" db="EMBL/GenBank/DDBJ databases">
        <authorList>
            <person name="Varghese N."/>
            <person name="Submissions S."/>
        </authorList>
    </citation>
    <scope>NUCLEOTIDE SEQUENCE [LARGE SCALE GENOMIC DNA]</scope>
    <source>
        <strain evidence="4">NLAE-zl-G277</strain>
    </source>
</reference>
<sequence>MADIREQIKRKYGIDIETLNLFSLYKISGPDVTDQELEQAFAKKRKSWNQFLNSPREDKAAQARKHLEAADRYEAVLRDPALRKALYAYYQKSGDGPGDASLDFAREFFGIVGKTRRIRRQEIDFFFEYFPEQRKSRQPILEMLKTEFKVSKLDARGADGGEDERDEKKKKSALVADQFDRSTLLGIRKCQVYLTKAAAIGTTAVHFPGVSESLYRFLDLGNCRDIESLRTLVKAGREKASGLRLDGGQEYTPVLDLYNKLDELLDQNDVFYNFKEFKLLVKFPNLTPYMYEIVEARERTIADLASVAQREYGFRDQYDFLLSYFLPMYSKFGIYDNGIRKMMKDAERKQGRQKFLDKVDRILGREKTEPLPPCFMPLFFLAYLPVYLTFGVFELVKLVVWNLRYIAIPAAVPAVLWLARATFRFVGYELPSWSRFSLREFTALLCAGMGMPAALEMAVTLFFIAAVIVLPVILGVCCLWDSATKLRKEFDWKGIERTFWMILNQFKRQFKNRLERRRIFTLTRMLLAVLINAVLFTGVFLYARDLSGGLSWKLRQILWEMKQDSERKTAAKETSATFAETKAETENTEAALPLFEITASAANIRSGPGTGHEVVAQAPQGRQLTGTGNWQQMDSVWYELYLDDSRTATGWASEKVLKQIQ</sequence>
<accession>A0A1I0ILG1</accession>
<keyword evidence="1" id="KW-1133">Transmembrane helix</keyword>
<organism evidence="3 4">
    <name type="scientific">Enterocloster lavalensis</name>
    <dbReference type="NCBI Taxonomy" id="460384"/>
    <lineage>
        <taxon>Bacteria</taxon>
        <taxon>Bacillati</taxon>
        <taxon>Bacillota</taxon>
        <taxon>Clostridia</taxon>
        <taxon>Lachnospirales</taxon>
        <taxon>Lachnospiraceae</taxon>
        <taxon>Enterocloster</taxon>
    </lineage>
</organism>
<keyword evidence="4" id="KW-1185">Reference proteome</keyword>
<evidence type="ECO:0000256" key="1">
    <source>
        <dbReference type="SAM" id="Phobius"/>
    </source>
</evidence>
<evidence type="ECO:0000259" key="2">
    <source>
        <dbReference type="Pfam" id="PF08239"/>
    </source>
</evidence>
<feature type="transmembrane region" description="Helical" evidence="1">
    <location>
        <begin position="461"/>
        <end position="480"/>
    </location>
</feature>